<dbReference type="OrthoDB" id="7699677at2759"/>
<gene>
    <name evidence="1" type="ORF">APZ42_014391</name>
</gene>
<proteinExistence type="predicted"/>
<evidence type="ECO:0000313" key="1">
    <source>
        <dbReference type="EMBL" id="KZS19230.1"/>
    </source>
</evidence>
<dbReference type="AlphaFoldDB" id="A0A162PXG9"/>
<accession>A0A162PXG9</accession>
<comment type="caution">
    <text evidence="1">The sequence shown here is derived from an EMBL/GenBank/DDBJ whole genome shotgun (WGS) entry which is preliminary data.</text>
</comment>
<keyword evidence="2" id="KW-1185">Reference proteome</keyword>
<dbReference type="PANTHER" id="PTHR46704:SF9">
    <property type="entry name" value="BHLH DOMAIN-CONTAINING PROTEIN"/>
    <property type="match status" value="1"/>
</dbReference>
<dbReference type="Proteomes" id="UP000076858">
    <property type="component" value="Unassembled WGS sequence"/>
</dbReference>
<evidence type="ECO:0000313" key="2">
    <source>
        <dbReference type="Proteomes" id="UP000076858"/>
    </source>
</evidence>
<dbReference type="PANTHER" id="PTHR46704">
    <property type="entry name" value="CXC DOMAIN-CONTAINING PROTEIN-RELATED"/>
    <property type="match status" value="1"/>
</dbReference>
<reference evidence="1 2" key="1">
    <citation type="submission" date="2016-03" db="EMBL/GenBank/DDBJ databases">
        <title>EvidentialGene: Evidence-directed Construction of Genes on Genomes.</title>
        <authorList>
            <person name="Gilbert D.G."/>
            <person name="Choi J.-H."/>
            <person name="Mockaitis K."/>
            <person name="Colbourne J."/>
            <person name="Pfrender M."/>
        </authorList>
    </citation>
    <scope>NUCLEOTIDE SEQUENCE [LARGE SCALE GENOMIC DNA]</scope>
    <source>
        <strain evidence="1 2">Xinb3</strain>
        <tissue evidence="1">Complete organism</tissue>
    </source>
</reference>
<sequence>MPNCLFMGPFHMLMSYFKAWGAGPGVFSGFLNGTNFNRNKRIHPLFAAAFLKVHFNSFLKQEHTMDAEALKQLLLKIKIEPGDESTVTKSMSEIQELFEKYERYRNLNLQGEHGTTGQFCVINVTDSLSARQRWTINYSVRTELSSHFLDFLCMVRKKDVTERELDGSCITRDERQLSAIIGQCTNPFSGTPSPVLYNLSTGKAATLKTQQFLLGAIQIGSRAMNEFIQRCVENEHAFQQPIKKQAISTFADEGIKISRRINGKIKEVKMERDMVGRLLMLSIKHKIDLKLVFGYPLAPVSLVFGHIDGSTTHTPKYILLKLVTVNAKEIHLVFDNITSPSIKDIERERRGESERHTSYSNLLLKQKQPTNFLQALRSDSFKLEFVKLLSNGFSDPSLSCILGDKVLFLIVGKSCFSLRKSDVVIAWLEEIDKKCSHKEADTRVNDYARCFDKFSRNYSYQIS</sequence>
<name>A0A162PXG9_9CRUS</name>
<dbReference type="EMBL" id="LRGB01000402">
    <property type="protein sequence ID" value="KZS19230.1"/>
    <property type="molecule type" value="Genomic_DNA"/>
</dbReference>
<protein>
    <submittedName>
        <fullName evidence="1">Uncharacterized protein</fullName>
    </submittedName>
</protein>
<organism evidence="1 2">
    <name type="scientific">Daphnia magna</name>
    <dbReference type="NCBI Taxonomy" id="35525"/>
    <lineage>
        <taxon>Eukaryota</taxon>
        <taxon>Metazoa</taxon>
        <taxon>Ecdysozoa</taxon>
        <taxon>Arthropoda</taxon>
        <taxon>Crustacea</taxon>
        <taxon>Branchiopoda</taxon>
        <taxon>Diplostraca</taxon>
        <taxon>Cladocera</taxon>
        <taxon>Anomopoda</taxon>
        <taxon>Daphniidae</taxon>
        <taxon>Daphnia</taxon>
    </lineage>
</organism>